<organism evidence="1 2">
    <name type="scientific">Parnassius apollo</name>
    <name type="common">Apollo butterfly</name>
    <name type="synonym">Papilio apollo</name>
    <dbReference type="NCBI Taxonomy" id="110799"/>
    <lineage>
        <taxon>Eukaryota</taxon>
        <taxon>Metazoa</taxon>
        <taxon>Ecdysozoa</taxon>
        <taxon>Arthropoda</taxon>
        <taxon>Hexapoda</taxon>
        <taxon>Insecta</taxon>
        <taxon>Pterygota</taxon>
        <taxon>Neoptera</taxon>
        <taxon>Endopterygota</taxon>
        <taxon>Lepidoptera</taxon>
        <taxon>Glossata</taxon>
        <taxon>Ditrysia</taxon>
        <taxon>Papilionoidea</taxon>
        <taxon>Papilionidae</taxon>
        <taxon>Parnassiinae</taxon>
        <taxon>Parnassini</taxon>
        <taxon>Parnassius</taxon>
        <taxon>Parnassius</taxon>
    </lineage>
</organism>
<reference evidence="1" key="1">
    <citation type="submission" date="2021-04" db="EMBL/GenBank/DDBJ databases">
        <authorList>
            <person name="Tunstrom K."/>
        </authorList>
    </citation>
    <scope>NUCLEOTIDE SEQUENCE</scope>
</reference>
<comment type="caution">
    <text evidence="1">The sequence shown here is derived from an EMBL/GenBank/DDBJ whole genome shotgun (WGS) entry which is preliminary data.</text>
</comment>
<dbReference type="EMBL" id="CAJQZP010000885">
    <property type="protein sequence ID" value="CAG4991976.1"/>
    <property type="molecule type" value="Genomic_DNA"/>
</dbReference>
<gene>
    <name evidence="1" type="ORF">PAPOLLO_LOCUS12221</name>
</gene>
<evidence type="ECO:0000313" key="2">
    <source>
        <dbReference type="Proteomes" id="UP000691718"/>
    </source>
</evidence>
<proteinExistence type="predicted"/>
<keyword evidence="2" id="KW-1185">Reference proteome</keyword>
<accession>A0A8S3X273</accession>
<protein>
    <submittedName>
        <fullName evidence="1">(apollo) hypothetical protein</fullName>
    </submittedName>
</protein>
<dbReference type="AlphaFoldDB" id="A0A8S3X273"/>
<dbReference type="Proteomes" id="UP000691718">
    <property type="component" value="Unassembled WGS sequence"/>
</dbReference>
<name>A0A8S3X273_PARAO</name>
<sequence length="139" mass="16063">MSWTSCNKRYNRSTANYEMIDKVKKKLFMACKETENFEEGDKILTADCAENVIVCSNGNGHALNCEEEGKQTLTEKRAITSVKNYIVYPDSSELELESSIILIDSNDDDAADVEKKTSRKRKRCPENWQRIARKKKRSW</sequence>
<dbReference type="OrthoDB" id="7497777at2759"/>
<evidence type="ECO:0000313" key="1">
    <source>
        <dbReference type="EMBL" id="CAG4991976.1"/>
    </source>
</evidence>